<dbReference type="Proteomes" id="UP000070544">
    <property type="component" value="Unassembled WGS sequence"/>
</dbReference>
<dbReference type="AlphaFoldDB" id="A0A139AQU4"/>
<accession>A0A139AQU4</accession>
<dbReference type="EMBL" id="KQ965740">
    <property type="protein sequence ID" value="KXS18865.1"/>
    <property type="molecule type" value="Genomic_DNA"/>
</dbReference>
<organism evidence="2 3">
    <name type="scientific">Gonapodya prolifera (strain JEL478)</name>
    <name type="common">Monoblepharis prolifera</name>
    <dbReference type="NCBI Taxonomy" id="1344416"/>
    <lineage>
        <taxon>Eukaryota</taxon>
        <taxon>Fungi</taxon>
        <taxon>Fungi incertae sedis</taxon>
        <taxon>Chytridiomycota</taxon>
        <taxon>Chytridiomycota incertae sedis</taxon>
        <taxon>Monoblepharidomycetes</taxon>
        <taxon>Monoblepharidales</taxon>
        <taxon>Gonapodyaceae</taxon>
        <taxon>Gonapodya</taxon>
    </lineage>
</organism>
<evidence type="ECO:0000256" key="1">
    <source>
        <dbReference type="SAM" id="MobiDB-lite"/>
    </source>
</evidence>
<feature type="compositionally biased region" description="Polar residues" evidence="1">
    <location>
        <begin position="7"/>
        <end position="22"/>
    </location>
</feature>
<evidence type="ECO:0000313" key="3">
    <source>
        <dbReference type="Proteomes" id="UP000070544"/>
    </source>
</evidence>
<evidence type="ECO:0000313" key="2">
    <source>
        <dbReference type="EMBL" id="KXS18865.1"/>
    </source>
</evidence>
<reference evidence="2 3" key="1">
    <citation type="journal article" date="2015" name="Genome Biol. Evol.">
        <title>Phylogenomic analyses indicate that early fungi evolved digesting cell walls of algal ancestors of land plants.</title>
        <authorList>
            <person name="Chang Y."/>
            <person name="Wang S."/>
            <person name="Sekimoto S."/>
            <person name="Aerts A.L."/>
            <person name="Choi C."/>
            <person name="Clum A."/>
            <person name="LaButti K.M."/>
            <person name="Lindquist E.A."/>
            <person name="Yee Ngan C."/>
            <person name="Ohm R.A."/>
            <person name="Salamov A.A."/>
            <person name="Grigoriev I.V."/>
            <person name="Spatafora J.W."/>
            <person name="Berbee M.L."/>
        </authorList>
    </citation>
    <scope>NUCLEOTIDE SEQUENCE [LARGE SCALE GENOMIC DNA]</scope>
    <source>
        <strain evidence="2 3">JEL478</strain>
    </source>
</reference>
<feature type="region of interest" description="Disordered" evidence="1">
    <location>
        <begin position="146"/>
        <end position="172"/>
    </location>
</feature>
<protein>
    <submittedName>
        <fullName evidence="2">Uncharacterized protein</fullName>
    </submittedName>
</protein>
<sequence>MHDVQHLQRSSPRQQSPATSNHVDLWLQSPDESLAIHNAEAAVPLSPPGTHAERATMQLSNTTQYGISLQGRANEHYPATSSKSSQESLSSAGSQERLAGKSPTLLSSSGRRFYEVVTKAETGCESADAECDDVISPLFTNARQADGVHSGGSLQVGSSDGSDRRFQQRRPSNTSLLSFADSGMTTLLDDRVIGVDNDLEQSLQDELVHSKAEADFKSLEFEGHEALRDRSVEQLAAASFK</sequence>
<keyword evidence="3" id="KW-1185">Reference proteome</keyword>
<proteinExistence type="predicted"/>
<feature type="region of interest" description="Disordered" evidence="1">
    <location>
        <begin position="75"/>
        <end position="105"/>
    </location>
</feature>
<gene>
    <name evidence="2" type="ORF">M427DRAFT_29331</name>
</gene>
<name>A0A139AQU4_GONPJ</name>
<feature type="compositionally biased region" description="Low complexity" evidence="1">
    <location>
        <begin position="81"/>
        <end position="94"/>
    </location>
</feature>
<feature type="region of interest" description="Disordered" evidence="1">
    <location>
        <begin position="1"/>
        <end position="26"/>
    </location>
</feature>